<reference evidence="9" key="1">
    <citation type="journal article" date="2021" name="Nat. Commun.">
        <title>Genetic determinants of endophytism in the Arabidopsis root mycobiome.</title>
        <authorList>
            <person name="Mesny F."/>
            <person name="Miyauchi S."/>
            <person name="Thiergart T."/>
            <person name="Pickel B."/>
            <person name="Atanasova L."/>
            <person name="Karlsson M."/>
            <person name="Huettel B."/>
            <person name="Barry K.W."/>
            <person name="Haridas S."/>
            <person name="Chen C."/>
            <person name="Bauer D."/>
            <person name="Andreopoulos W."/>
            <person name="Pangilinan J."/>
            <person name="LaButti K."/>
            <person name="Riley R."/>
            <person name="Lipzen A."/>
            <person name="Clum A."/>
            <person name="Drula E."/>
            <person name="Henrissat B."/>
            <person name="Kohler A."/>
            <person name="Grigoriev I.V."/>
            <person name="Martin F.M."/>
            <person name="Hacquard S."/>
        </authorList>
    </citation>
    <scope>NUCLEOTIDE SEQUENCE</scope>
    <source>
        <strain evidence="9">MPI-SDFR-AT-0117</strain>
    </source>
</reference>
<dbReference type="Pfam" id="PF20684">
    <property type="entry name" value="Fung_rhodopsin"/>
    <property type="match status" value="1"/>
</dbReference>
<feature type="transmembrane region" description="Helical" evidence="7">
    <location>
        <begin position="234"/>
        <end position="255"/>
    </location>
</feature>
<keyword evidence="4 7" id="KW-0472">Membrane</keyword>
<accession>A0A9P9ACZ0</accession>
<dbReference type="Proteomes" id="UP000770015">
    <property type="component" value="Unassembled WGS sequence"/>
</dbReference>
<feature type="region of interest" description="Disordered" evidence="6">
    <location>
        <begin position="379"/>
        <end position="405"/>
    </location>
</feature>
<sequence>MSVVSGTSPEGFPIINGVTVLFPPPDPTYVVDFDNPQRQYVLEHYFIFGILGPLAFIALCQRFYVKIFLSKGLQLDDAFMALAWASSVVVQGMLVHTVIVKGFGIHTWEMPISVYNNTLFISYITAGLFMLCNGFTKLSLLTFYLGLSPQRWWRIACWTSLVFVGLYTIIITVMLFVHCDPPRKAFDIMAEGTCINSGILFIATAAFNIATDVLLFILPIPMIVRLRMGVFQKVGAIVVFAIGSVTVMTSIIRLVYLLTVLRSIDIAWDAARANIWSFLEANLFIICGSMPTIRKFFKHFAPKLMGVSTTAPSYGTPGYGGGAYASKPAPGVATARSRKLRSQYENFDDDDMDENEMQVFDSAGNLRADKRNNVAVNIDGGGEPQPDNGSEKAILQTKTFDVRYD</sequence>
<comment type="similarity">
    <text evidence="5">Belongs to the SAT4 family.</text>
</comment>
<dbReference type="OrthoDB" id="5342292at2759"/>
<feature type="transmembrane region" description="Helical" evidence="7">
    <location>
        <begin position="120"/>
        <end position="143"/>
    </location>
</feature>
<keyword evidence="2 7" id="KW-0812">Transmembrane</keyword>
<evidence type="ECO:0000256" key="5">
    <source>
        <dbReference type="ARBA" id="ARBA00038359"/>
    </source>
</evidence>
<keyword evidence="10" id="KW-1185">Reference proteome</keyword>
<evidence type="ECO:0000256" key="6">
    <source>
        <dbReference type="SAM" id="MobiDB-lite"/>
    </source>
</evidence>
<feature type="domain" description="Rhodopsin" evidence="8">
    <location>
        <begin position="62"/>
        <end position="298"/>
    </location>
</feature>
<comment type="subcellular location">
    <subcellularLocation>
        <location evidence="1">Membrane</location>
        <topology evidence="1">Multi-pass membrane protein</topology>
    </subcellularLocation>
</comment>
<feature type="transmembrane region" description="Helical" evidence="7">
    <location>
        <begin position="77"/>
        <end position="100"/>
    </location>
</feature>
<dbReference type="InterPro" id="IPR052337">
    <property type="entry name" value="SAT4-like"/>
</dbReference>
<evidence type="ECO:0000259" key="8">
    <source>
        <dbReference type="Pfam" id="PF20684"/>
    </source>
</evidence>
<gene>
    <name evidence="9" type="ORF">F5X68DRAFT_259793</name>
</gene>
<evidence type="ECO:0000256" key="2">
    <source>
        <dbReference type="ARBA" id="ARBA00022692"/>
    </source>
</evidence>
<evidence type="ECO:0000313" key="10">
    <source>
        <dbReference type="Proteomes" id="UP000770015"/>
    </source>
</evidence>
<feature type="transmembrane region" description="Helical" evidence="7">
    <location>
        <begin position="198"/>
        <end position="222"/>
    </location>
</feature>
<evidence type="ECO:0000256" key="7">
    <source>
        <dbReference type="SAM" id="Phobius"/>
    </source>
</evidence>
<name>A0A9P9ACZ0_9PEZI</name>
<comment type="caution">
    <text evidence="9">The sequence shown here is derived from an EMBL/GenBank/DDBJ whole genome shotgun (WGS) entry which is preliminary data.</text>
</comment>
<dbReference type="GO" id="GO:0016020">
    <property type="term" value="C:membrane"/>
    <property type="evidence" value="ECO:0007669"/>
    <property type="project" value="UniProtKB-SubCell"/>
</dbReference>
<evidence type="ECO:0000256" key="4">
    <source>
        <dbReference type="ARBA" id="ARBA00023136"/>
    </source>
</evidence>
<dbReference type="AlphaFoldDB" id="A0A9P9ACZ0"/>
<feature type="transmembrane region" description="Helical" evidence="7">
    <location>
        <begin position="155"/>
        <end position="178"/>
    </location>
</feature>
<evidence type="ECO:0000256" key="3">
    <source>
        <dbReference type="ARBA" id="ARBA00022989"/>
    </source>
</evidence>
<proteinExistence type="inferred from homology"/>
<dbReference type="PANTHER" id="PTHR33048:SF124">
    <property type="entry name" value="INTEGRAL MEMBRANE PROTEIN"/>
    <property type="match status" value="1"/>
</dbReference>
<organism evidence="9 10">
    <name type="scientific">Plectosphaerella plurivora</name>
    <dbReference type="NCBI Taxonomy" id="936078"/>
    <lineage>
        <taxon>Eukaryota</taxon>
        <taxon>Fungi</taxon>
        <taxon>Dikarya</taxon>
        <taxon>Ascomycota</taxon>
        <taxon>Pezizomycotina</taxon>
        <taxon>Sordariomycetes</taxon>
        <taxon>Hypocreomycetidae</taxon>
        <taxon>Glomerellales</taxon>
        <taxon>Plectosphaerellaceae</taxon>
        <taxon>Plectosphaerella</taxon>
    </lineage>
</organism>
<evidence type="ECO:0000313" key="9">
    <source>
        <dbReference type="EMBL" id="KAH6690326.1"/>
    </source>
</evidence>
<feature type="transmembrane region" description="Helical" evidence="7">
    <location>
        <begin position="45"/>
        <end position="65"/>
    </location>
</feature>
<evidence type="ECO:0000256" key="1">
    <source>
        <dbReference type="ARBA" id="ARBA00004141"/>
    </source>
</evidence>
<protein>
    <recommendedName>
        <fullName evidence="8">Rhodopsin domain-containing protein</fullName>
    </recommendedName>
</protein>
<dbReference type="InterPro" id="IPR049326">
    <property type="entry name" value="Rhodopsin_dom_fungi"/>
</dbReference>
<dbReference type="PANTHER" id="PTHR33048">
    <property type="entry name" value="PTH11-LIKE INTEGRAL MEMBRANE PROTEIN (AFU_ORTHOLOGUE AFUA_5G11245)"/>
    <property type="match status" value="1"/>
</dbReference>
<dbReference type="EMBL" id="JAGSXJ010000006">
    <property type="protein sequence ID" value="KAH6690326.1"/>
    <property type="molecule type" value="Genomic_DNA"/>
</dbReference>
<keyword evidence="3 7" id="KW-1133">Transmembrane helix</keyword>